<evidence type="ECO:0000313" key="3">
    <source>
        <dbReference type="Proteomes" id="UP000181936"/>
    </source>
</evidence>
<evidence type="ECO:0000313" key="2">
    <source>
        <dbReference type="EMBL" id="APH05737.1"/>
    </source>
</evidence>
<protein>
    <recommendedName>
        <fullName evidence="4">Aminotransferase yhxA</fullName>
    </recommendedName>
</protein>
<feature type="region of interest" description="Disordered" evidence="1">
    <location>
        <begin position="89"/>
        <end position="117"/>
    </location>
</feature>
<name>A0A1L3MTS1_9BACI</name>
<dbReference type="AlphaFoldDB" id="A0A1L3MTS1"/>
<dbReference type="Proteomes" id="UP000181936">
    <property type="component" value="Chromosome"/>
</dbReference>
<keyword evidence="3" id="KW-1185">Reference proteome</keyword>
<dbReference type="EMBL" id="CP016020">
    <property type="protein sequence ID" value="APH05737.1"/>
    <property type="molecule type" value="Genomic_DNA"/>
</dbReference>
<dbReference type="OrthoDB" id="2666077at2"/>
<organism evidence="2 3">
    <name type="scientific">Bacillus weihaiensis</name>
    <dbReference type="NCBI Taxonomy" id="1547283"/>
    <lineage>
        <taxon>Bacteria</taxon>
        <taxon>Bacillati</taxon>
        <taxon>Bacillota</taxon>
        <taxon>Bacilli</taxon>
        <taxon>Bacillales</taxon>
        <taxon>Bacillaceae</taxon>
        <taxon>Bacillus</taxon>
    </lineage>
</organism>
<proteinExistence type="predicted"/>
<dbReference type="KEGG" id="bwh:A9C19_13910"/>
<feature type="compositionally biased region" description="Gly residues" evidence="1">
    <location>
        <begin position="95"/>
        <end position="117"/>
    </location>
</feature>
<sequence>MGHNKTKKLVTGIVSATMITATATGCGNEEALPPVPEGSDCEDWEWEADEGVWECDDDDSRYFGHYYYGGAFFPSKSKLKASSAYKSYKSSSTYKGGGKVSGSSSGFGSGSSGGFGG</sequence>
<dbReference type="STRING" id="1547283.A9C19_13910"/>
<evidence type="ECO:0000256" key="1">
    <source>
        <dbReference type="SAM" id="MobiDB-lite"/>
    </source>
</evidence>
<accession>A0A1L3MTS1</accession>
<gene>
    <name evidence="2" type="ORF">A9C19_13910</name>
</gene>
<evidence type="ECO:0008006" key="4">
    <source>
        <dbReference type="Google" id="ProtNLM"/>
    </source>
</evidence>
<dbReference type="PROSITE" id="PS51257">
    <property type="entry name" value="PROKAR_LIPOPROTEIN"/>
    <property type="match status" value="1"/>
</dbReference>
<dbReference type="RefSeq" id="WP_072580530.1">
    <property type="nucleotide sequence ID" value="NZ_CP016020.1"/>
</dbReference>
<reference evidence="2 3" key="1">
    <citation type="journal article" date="2016" name="Sci. Rep.">
        <title>Complete genome sequence and transcriptomic analysis of a novel marine strain Bacillus weihaiensis reveals the mechanism of brown algae degradation.</title>
        <authorList>
            <person name="Zhu Y."/>
            <person name="Chen P."/>
            <person name="Bao Y."/>
            <person name="Men Y."/>
            <person name="Zeng Y."/>
            <person name="Yang J."/>
            <person name="Sun J."/>
            <person name="Sun Y."/>
        </authorList>
    </citation>
    <scope>NUCLEOTIDE SEQUENCE [LARGE SCALE GENOMIC DNA]</scope>
    <source>
        <strain evidence="2 3">Alg07</strain>
    </source>
</reference>